<organism evidence="3 4">
    <name type="scientific">Algoriphagus ornithinivorans</name>
    <dbReference type="NCBI Taxonomy" id="226506"/>
    <lineage>
        <taxon>Bacteria</taxon>
        <taxon>Pseudomonadati</taxon>
        <taxon>Bacteroidota</taxon>
        <taxon>Cytophagia</taxon>
        <taxon>Cytophagales</taxon>
        <taxon>Cyclobacteriaceae</taxon>
        <taxon>Algoriphagus</taxon>
    </lineage>
</organism>
<dbReference type="RefSeq" id="WP_091650500.1">
    <property type="nucleotide sequence ID" value="NZ_FOVW01000002.1"/>
</dbReference>
<gene>
    <name evidence="3" type="ORF">SAMN04488519_102295</name>
</gene>
<dbReference type="Pfam" id="PF01764">
    <property type="entry name" value="Lipase_3"/>
    <property type="match status" value="1"/>
</dbReference>
<name>A0A1I5CJP0_9BACT</name>
<dbReference type="PANTHER" id="PTHR45856">
    <property type="entry name" value="ALPHA/BETA-HYDROLASES SUPERFAMILY PROTEIN"/>
    <property type="match status" value="1"/>
</dbReference>
<evidence type="ECO:0000259" key="2">
    <source>
        <dbReference type="Pfam" id="PF01764"/>
    </source>
</evidence>
<dbReference type="GO" id="GO:0006629">
    <property type="term" value="P:lipid metabolic process"/>
    <property type="evidence" value="ECO:0007669"/>
    <property type="project" value="InterPro"/>
</dbReference>
<evidence type="ECO:0000313" key="4">
    <source>
        <dbReference type="Proteomes" id="UP000199564"/>
    </source>
</evidence>
<dbReference type="InterPro" id="IPR051218">
    <property type="entry name" value="Sec_MonoDiacylglyc_Lipase"/>
</dbReference>
<feature type="domain" description="Fungal lipase-type" evidence="2">
    <location>
        <begin position="83"/>
        <end position="239"/>
    </location>
</feature>
<dbReference type="EMBL" id="FOVW01000002">
    <property type="protein sequence ID" value="SFN87117.1"/>
    <property type="molecule type" value="Genomic_DNA"/>
</dbReference>
<dbReference type="AlphaFoldDB" id="A0A1I5CJP0"/>
<dbReference type="PANTHER" id="PTHR45856:SF11">
    <property type="entry name" value="FUNGAL LIPASE-LIKE DOMAIN-CONTAINING PROTEIN"/>
    <property type="match status" value="1"/>
</dbReference>
<proteinExistence type="predicted"/>
<protein>
    <submittedName>
        <fullName evidence="3">Lipase (Class 3)</fullName>
    </submittedName>
</protein>
<dbReference type="SUPFAM" id="SSF53474">
    <property type="entry name" value="alpha/beta-Hydrolases"/>
    <property type="match status" value="1"/>
</dbReference>
<reference evidence="4" key="1">
    <citation type="submission" date="2016-10" db="EMBL/GenBank/DDBJ databases">
        <authorList>
            <person name="Varghese N."/>
            <person name="Submissions S."/>
        </authorList>
    </citation>
    <scope>NUCLEOTIDE SEQUENCE [LARGE SCALE GENOMIC DNA]</scope>
    <source>
        <strain evidence="4">DSM 15282</strain>
    </source>
</reference>
<dbReference type="STRING" id="226506.SAMN04488519_102295"/>
<evidence type="ECO:0000313" key="3">
    <source>
        <dbReference type="EMBL" id="SFN87117.1"/>
    </source>
</evidence>
<sequence length="363" mass="40989">MKKLSISLILTVLFASQAFAQLKPGFEAEEYLQLLGVFTHGLPDSTKVGIPSPKDLEKLYDSPVVGLENKWSLWVQESEKIAVIAIRGTVQSPTSWLANFYAAMIPASGSMKIRDDYTFKYDFAKNPKAAVHVGWTFATAALSETMTPKIDSLIANGYQDFIIAGHSQGGAIANLVSAMLNVKNQSGSWPSKIRVKTYCSAAPKPGNLYFAYDYEYMNQGGWAFNVVNASDWVPEVPFSVQTVDDFNSTNPFSDVSGIIKAQKFPRNLIFKKVYKKLDKPTKKSTKNFQKFLGKYAGKQVLKLYPDYESPAFFPSNHFVRVGNFIVLLPDEEYRKIYPDEEGKIFKHHVFNPYYFLFKKQYLD</sequence>
<keyword evidence="1" id="KW-0732">Signal</keyword>
<dbReference type="InterPro" id="IPR002921">
    <property type="entry name" value="Fungal_lipase-type"/>
</dbReference>
<dbReference type="InterPro" id="IPR029058">
    <property type="entry name" value="AB_hydrolase_fold"/>
</dbReference>
<feature type="chain" id="PRO_5011493402" evidence="1">
    <location>
        <begin position="21"/>
        <end position="363"/>
    </location>
</feature>
<dbReference type="Proteomes" id="UP000199564">
    <property type="component" value="Unassembled WGS sequence"/>
</dbReference>
<dbReference type="Gene3D" id="3.40.50.1820">
    <property type="entry name" value="alpha/beta hydrolase"/>
    <property type="match status" value="1"/>
</dbReference>
<keyword evidence="4" id="KW-1185">Reference proteome</keyword>
<evidence type="ECO:0000256" key="1">
    <source>
        <dbReference type="SAM" id="SignalP"/>
    </source>
</evidence>
<feature type="signal peptide" evidence="1">
    <location>
        <begin position="1"/>
        <end position="20"/>
    </location>
</feature>
<accession>A0A1I5CJP0</accession>
<dbReference type="CDD" id="cd00519">
    <property type="entry name" value="Lipase_3"/>
    <property type="match status" value="1"/>
</dbReference>